<dbReference type="InterPro" id="IPR001461">
    <property type="entry name" value="Aspartic_peptidase_A1"/>
</dbReference>
<dbReference type="CDD" id="cd05473">
    <property type="entry name" value="beta_secretase_like"/>
    <property type="match status" value="1"/>
</dbReference>
<evidence type="ECO:0000256" key="3">
    <source>
        <dbReference type="ARBA" id="ARBA00022670"/>
    </source>
</evidence>
<keyword evidence="7 15" id="KW-0378">Hydrolase</keyword>
<feature type="chain" id="PRO_5042099134" evidence="17">
    <location>
        <begin position="21"/>
        <end position="504"/>
    </location>
</feature>
<dbReference type="PANTHER" id="PTHR47965:SF40">
    <property type="entry name" value="BETA-SECRETASE 2"/>
    <property type="match status" value="1"/>
</dbReference>
<accession>A0AAD1QWT0</accession>
<evidence type="ECO:0000256" key="4">
    <source>
        <dbReference type="ARBA" id="ARBA00022692"/>
    </source>
</evidence>
<dbReference type="GO" id="GO:0005768">
    <property type="term" value="C:endosome"/>
    <property type="evidence" value="ECO:0007669"/>
    <property type="project" value="TreeGrafter"/>
</dbReference>
<feature type="disulfide bond" evidence="13">
    <location>
        <begin position="279"/>
        <end position="445"/>
    </location>
</feature>
<keyword evidence="6 15" id="KW-0064">Aspartyl protease</keyword>
<keyword evidence="4 16" id="KW-0812">Transmembrane</keyword>
<dbReference type="SUPFAM" id="SSF50630">
    <property type="entry name" value="Acid proteases"/>
    <property type="match status" value="1"/>
</dbReference>
<dbReference type="AlphaFoldDB" id="A0AAD1QWT0"/>
<evidence type="ECO:0000256" key="5">
    <source>
        <dbReference type="ARBA" id="ARBA00022729"/>
    </source>
</evidence>
<dbReference type="InterPro" id="IPR021109">
    <property type="entry name" value="Peptidase_aspartic_dom_sf"/>
</dbReference>
<dbReference type="FunFam" id="2.40.70.10:FF:000007">
    <property type="entry name" value="Beta-secretase 1"/>
    <property type="match status" value="1"/>
</dbReference>
<dbReference type="PRINTS" id="PR01815">
    <property type="entry name" value="BACEFAMILY"/>
</dbReference>
<evidence type="ECO:0000256" key="2">
    <source>
        <dbReference type="ARBA" id="ARBA00007447"/>
    </source>
</evidence>
<dbReference type="InterPro" id="IPR001969">
    <property type="entry name" value="Aspartic_peptidase_AS"/>
</dbReference>
<feature type="glycosylation site" description="N-linked (GlcNAc...) asparagine" evidence="14">
    <location>
        <position position="157"/>
    </location>
</feature>
<evidence type="ECO:0000313" key="19">
    <source>
        <dbReference type="EMBL" id="CAH2219122.1"/>
    </source>
</evidence>
<dbReference type="PRINTS" id="PR00792">
    <property type="entry name" value="PEPSIN"/>
</dbReference>
<evidence type="ECO:0000256" key="10">
    <source>
        <dbReference type="ARBA" id="ARBA00023145"/>
    </source>
</evidence>
<evidence type="ECO:0000256" key="9">
    <source>
        <dbReference type="ARBA" id="ARBA00023136"/>
    </source>
</evidence>
<name>A0AAD1QWT0_PELCU</name>
<evidence type="ECO:0000256" key="13">
    <source>
        <dbReference type="PIRSR" id="PIRSR609121-2"/>
    </source>
</evidence>
<evidence type="ECO:0000256" key="6">
    <source>
        <dbReference type="ARBA" id="ARBA00022750"/>
    </source>
</evidence>
<keyword evidence="11 13" id="KW-1015">Disulfide bond</keyword>
<evidence type="ECO:0000256" key="12">
    <source>
        <dbReference type="PIRSR" id="PIRSR601461-1"/>
    </source>
</evidence>
<keyword evidence="8 16" id="KW-1133">Transmembrane helix</keyword>
<keyword evidence="14" id="KW-0325">Glycoprotein</keyword>
<dbReference type="PANTHER" id="PTHR47965">
    <property type="entry name" value="ASPARTYL PROTEASE-RELATED"/>
    <property type="match status" value="1"/>
</dbReference>
<evidence type="ECO:0000256" key="7">
    <source>
        <dbReference type="ARBA" id="ARBA00022801"/>
    </source>
</evidence>
<feature type="transmembrane region" description="Helical" evidence="16">
    <location>
        <begin position="455"/>
        <end position="480"/>
    </location>
</feature>
<dbReference type="GO" id="GO:0006509">
    <property type="term" value="P:membrane protein ectodomain proteolysis"/>
    <property type="evidence" value="ECO:0007669"/>
    <property type="project" value="TreeGrafter"/>
</dbReference>
<feature type="active site" evidence="12">
    <location>
        <position position="290"/>
    </location>
</feature>
<keyword evidence="10" id="KW-0865">Zymogen</keyword>
<protein>
    <submittedName>
        <fullName evidence="19">Beta-secretase 2</fullName>
    </submittedName>
</protein>
<dbReference type="Gene3D" id="2.40.70.10">
    <property type="entry name" value="Acid Proteases"/>
    <property type="match status" value="2"/>
</dbReference>
<comment type="similarity">
    <text evidence="2 15">Belongs to the peptidase A1 family.</text>
</comment>
<comment type="subcellular location">
    <subcellularLocation>
        <location evidence="1">Membrane</location>
        <topology evidence="1">Single-pass type I membrane protein</topology>
    </subcellularLocation>
</comment>
<dbReference type="GO" id="GO:0050435">
    <property type="term" value="P:amyloid-beta metabolic process"/>
    <property type="evidence" value="ECO:0007669"/>
    <property type="project" value="TreeGrafter"/>
</dbReference>
<dbReference type="FunFam" id="2.40.70.10:FF:000003">
    <property type="entry name" value="Beta-secretase 1"/>
    <property type="match status" value="1"/>
</dbReference>
<feature type="disulfide bond" evidence="13">
    <location>
        <begin position="220"/>
        <end position="421"/>
    </location>
</feature>
<evidence type="ECO:0000256" key="14">
    <source>
        <dbReference type="PIRSR" id="PIRSR609121-3"/>
    </source>
</evidence>
<keyword evidence="5 17" id="KW-0732">Signal</keyword>
<evidence type="ECO:0000256" key="1">
    <source>
        <dbReference type="ARBA" id="ARBA00004479"/>
    </source>
</evidence>
<feature type="glycosylation site" description="N-linked (GlcNAc...) asparagine" evidence="14">
    <location>
        <position position="354"/>
    </location>
</feature>
<dbReference type="EMBL" id="OW240912">
    <property type="protein sequence ID" value="CAH2219122.1"/>
    <property type="molecule type" value="Genomic_DNA"/>
</dbReference>
<dbReference type="GO" id="GO:0004190">
    <property type="term" value="F:aspartic-type endopeptidase activity"/>
    <property type="evidence" value="ECO:0007669"/>
    <property type="project" value="UniProtKB-KW"/>
</dbReference>
<evidence type="ECO:0000256" key="15">
    <source>
        <dbReference type="RuleBase" id="RU000454"/>
    </source>
</evidence>
<keyword evidence="20" id="KW-1185">Reference proteome</keyword>
<proteinExistence type="inferred from homology"/>
<evidence type="ECO:0000313" key="20">
    <source>
        <dbReference type="Proteomes" id="UP001295444"/>
    </source>
</evidence>
<dbReference type="InterPro" id="IPR033874">
    <property type="entry name" value="Memapsin-like"/>
</dbReference>
<dbReference type="PROSITE" id="PS00141">
    <property type="entry name" value="ASP_PROTEASE"/>
    <property type="match status" value="1"/>
</dbReference>
<evidence type="ECO:0000256" key="8">
    <source>
        <dbReference type="ARBA" id="ARBA00022989"/>
    </source>
</evidence>
<dbReference type="Proteomes" id="UP001295444">
    <property type="component" value="Chromosome 01"/>
</dbReference>
<dbReference type="Pfam" id="PF00026">
    <property type="entry name" value="Asp"/>
    <property type="match status" value="1"/>
</dbReference>
<dbReference type="InterPro" id="IPR033121">
    <property type="entry name" value="PEPTIDASE_A1"/>
</dbReference>
<dbReference type="GO" id="GO:0005886">
    <property type="term" value="C:plasma membrane"/>
    <property type="evidence" value="ECO:0007669"/>
    <property type="project" value="TreeGrafter"/>
</dbReference>
<dbReference type="GO" id="GO:0005802">
    <property type="term" value="C:trans-Golgi network"/>
    <property type="evidence" value="ECO:0007669"/>
    <property type="project" value="TreeGrafter"/>
</dbReference>
<feature type="signal peptide" evidence="17">
    <location>
        <begin position="1"/>
        <end position="20"/>
    </location>
</feature>
<dbReference type="PROSITE" id="PS51257">
    <property type="entry name" value="PROKAR_LIPOPROTEIN"/>
    <property type="match status" value="1"/>
</dbReference>
<dbReference type="PRINTS" id="PR01817">
    <property type="entry name" value="BACE2"/>
</dbReference>
<evidence type="ECO:0000256" key="11">
    <source>
        <dbReference type="ARBA" id="ARBA00023157"/>
    </source>
</evidence>
<keyword evidence="3 15" id="KW-0645">Protease</keyword>
<dbReference type="PROSITE" id="PS51767">
    <property type="entry name" value="PEPTIDASE_A1"/>
    <property type="match status" value="1"/>
</dbReference>
<evidence type="ECO:0000259" key="18">
    <source>
        <dbReference type="PROSITE" id="PS51767"/>
    </source>
</evidence>
<keyword evidence="9 16" id="KW-0472">Membrane</keyword>
<dbReference type="InterPro" id="IPR009119">
    <property type="entry name" value="BACE"/>
</dbReference>
<evidence type="ECO:0000256" key="17">
    <source>
        <dbReference type="SAM" id="SignalP"/>
    </source>
</evidence>
<sequence length="504" mass="55513">MMKGPLQALTLLLLGAACLAKKLTFPLSISAAQVRNVVPATQKPQVEGDPMGLSFASDPGQIDFLAMVDNLEGDSGRGYYLELLIGTPPQTLNILVDTGSSNFAVAGSPNPDITTFFNSSRSISYQPLDIDVTVRYTQGSWTGLLGKDLISLPQGVNGSYLVNIASIYESENFFMPSINWQGILGLAYNTLAKPSSSVETFFDSLVSQADISDIFSMQMCGAGLPITGTGRNVGSLVMGGIEEHLYKGDIWYTPITEEWYYQVEILKFEVGNVILNLNCVEYNSDKAIVDSGTTLLRLPDKVFSAVVEAILQTSLLIQNFNDDFWNGLQLACWDSGEDPWAYFPDISIYLRDMNASKSFRITLKPQLYIQPAVTIRESLNCFRFGISQSTNALVLGAIVMEGFYVIFDRAEKRVGFAVSSCAEVDGMTVSSISGPFSTQDVSSNCISRNPLREPIMWIISYALMTFCGIILLVLVILLLLPNRRNRDDPEVVNDESSLVRHRWK</sequence>
<feature type="disulfide bond" evidence="13">
    <location>
        <begin position="332"/>
        <end position="381"/>
    </location>
</feature>
<evidence type="ECO:0000256" key="16">
    <source>
        <dbReference type="SAM" id="Phobius"/>
    </source>
</evidence>
<feature type="active site" evidence="12">
    <location>
        <position position="97"/>
    </location>
</feature>
<feature type="domain" description="Peptidase A1" evidence="18">
    <location>
        <begin position="79"/>
        <end position="417"/>
    </location>
</feature>
<gene>
    <name evidence="19" type="ORF">PECUL_23A029096</name>
</gene>
<dbReference type="InterPro" id="IPR009121">
    <property type="entry name" value="BACE2"/>
</dbReference>
<organism evidence="19 20">
    <name type="scientific">Pelobates cultripes</name>
    <name type="common">Western spadefoot toad</name>
    <dbReference type="NCBI Taxonomy" id="61616"/>
    <lineage>
        <taxon>Eukaryota</taxon>
        <taxon>Metazoa</taxon>
        <taxon>Chordata</taxon>
        <taxon>Craniata</taxon>
        <taxon>Vertebrata</taxon>
        <taxon>Euteleostomi</taxon>
        <taxon>Amphibia</taxon>
        <taxon>Batrachia</taxon>
        <taxon>Anura</taxon>
        <taxon>Pelobatoidea</taxon>
        <taxon>Pelobatidae</taxon>
        <taxon>Pelobates</taxon>
    </lineage>
</organism>
<reference evidence="19" key="1">
    <citation type="submission" date="2022-03" db="EMBL/GenBank/DDBJ databases">
        <authorList>
            <person name="Alioto T."/>
            <person name="Alioto T."/>
            <person name="Gomez Garrido J."/>
        </authorList>
    </citation>
    <scope>NUCLEOTIDE SEQUENCE</scope>
</reference>